<dbReference type="EMBL" id="PGEM01000025">
    <property type="protein sequence ID" value="PPJ64503.1"/>
    <property type="molecule type" value="Genomic_DNA"/>
</dbReference>
<dbReference type="OrthoDB" id="515921at2"/>
<gene>
    <name evidence="1" type="ORF">CUN59_03700</name>
</gene>
<comment type="caution">
    <text evidence="1">The sequence shown here is derived from an EMBL/GenBank/DDBJ whole genome shotgun (WGS) entry which is preliminary data.</text>
</comment>
<dbReference type="Proteomes" id="UP000239589">
    <property type="component" value="Unassembled WGS sequence"/>
</dbReference>
<name>A0A2S6CXK8_9CYAN</name>
<keyword evidence="2" id="KW-1185">Reference proteome</keyword>
<organism evidence="1 2">
    <name type="scientific">Cuspidothrix issatschenkoi CHARLIE-1</name>
    <dbReference type="NCBI Taxonomy" id="2052836"/>
    <lineage>
        <taxon>Bacteria</taxon>
        <taxon>Bacillati</taxon>
        <taxon>Cyanobacteriota</taxon>
        <taxon>Cyanophyceae</taxon>
        <taxon>Nostocales</taxon>
        <taxon>Aphanizomenonaceae</taxon>
        <taxon>Cuspidothrix</taxon>
    </lineage>
</organism>
<evidence type="ECO:0000313" key="2">
    <source>
        <dbReference type="Proteomes" id="UP000239589"/>
    </source>
</evidence>
<proteinExistence type="predicted"/>
<accession>A0A2S6CXK8</accession>
<protein>
    <submittedName>
        <fullName evidence="1">Uncharacterized protein</fullName>
    </submittedName>
</protein>
<evidence type="ECO:0000313" key="1">
    <source>
        <dbReference type="EMBL" id="PPJ64503.1"/>
    </source>
</evidence>
<sequence length="136" mass="15413">MINKLTQRLLTLALIFAVTFLSWEVPVASANHVFNNSSDIEDSISLSENDLTPQEHQALQGIRQRRNREIAAILDLSQRNQLINKLHNGNNLDQSLETLDLTSQQRELINSITALTNLKLKGIFSRHSLMDQHKSS</sequence>
<reference evidence="1 2" key="1">
    <citation type="submission" date="2018-02" db="EMBL/GenBank/DDBJ databases">
        <title>Discovery of a pederin family compound in a non-symbiotic bloom-forming cyanobacterium.</title>
        <authorList>
            <person name="Kust A."/>
            <person name="Mares J."/>
            <person name="Jokela J."/>
            <person name="Urajova P."/>
            <person name="Hajek J."/>
            <person name="Saurav K."/>
            <person name="Voracova K."/>
            <person name="Fewer D.P."/>
            <person name="Haapaniemi E."/>
            <person name="Permi P."/>
            <person name="Rehakova K."/>
            <person name="Sivonen K."/>
            <person name="Hrouzek P."/>
        </authorList>
    </citation>
    <scope>NUCLEOTIDE SEQUENCE [LARGE SCALE GENOMIC DNA]</scope>
    <source>
        <strain evidence="1 2">CHARLIE-1</strain>
    </source>
</reference>
<dbReference type="AlphaFoldDB" id="A0A2S6CXK8"/>